<dbReference type="PANTHER" id="PTHR43280">
    <property type="entry name" value="ARAC-FAMILY TRANSCRIPTIONAL REGULATOR"/>
    <property type="match status" value="1"/>
</dbReference>
<dbReference type="InterPro" id="IPR018060">
    <property type="entry name" value="HTH_AraC"/>
</dbReference>
<keyword evidence="4" id="KW-1133">Transmembrane helix</keyword>
<organism evidence="6 7">
    <name type="scientific">Leptospira semungkisensis</name>
    <dbReference type="NCBI Taxonomy" id="2484985"/>
    <lineage>
        <taxon>Bacteria</taxon>
        <taxon>Pseudomonadati</taxon>
        <taxon>Spirochaetota</taxon>
        <taxon>Spirochaetia</taxon>
        <taxon>Leptospirales</taxon>
        <taxon>Leptospiraceae</taxon>
        <taxon>Leptospira</taxon>
    </lineage>
</organism>
<reference evidence="6" key="1">
    <citation type="journal article" date="2019" name="PLoS Negl. Trop. Dis.">
        <title>Revisiting the worldwide diversity of Leptospira species in the environment.</title>
        <authorList>
            <person name="Vincent A.T."/>
            <person name="Schiettekatte O."/>
            <person name="Bourhy P."/>
            <person name="Veyrier F.J."/>
            <person name="Picardeau M."/>
        </authorList>
    </citation>
    <scope>NUCLEOTIDE SEQUENCE [LARGE SCALE GENOMIC DNA]</scope>
    <source>
        <strain evidence="6">SSS9</strain>
    </source>
</reference>
<feature type="transmembrane region" description="Helical" evidence="4">
    <location>
        <begin position="229"/>
        <end position="248"/>
    </location>
</feature>
<dbReference type="SUPFAM" id="SSF46689">
    <property type="entry name" value="Homeodomain-like"/>
    <property type="match status" value="1"/>
</dbReference>
<dbReference type="SMART" id="SM00342">
    <property type="entry name" value="HTH_ARAC"/>
    <property type="match status" value="1"/>
</dbReference>
<dbReference type="GO" id="GO:0003700">
    <property type="term" value="F:DNA-binding transcription factor activity"/>
    <property type="evidence" value="ECO:0007669"/>
    <property type="project" value="InterPro"/>
</dbReference>
<keyword evidence="4" id="KW-0472">Membrane</keyword>
<dbReference type="PROSITE" id="PS01124">
    <property type="entry name" value="HTH_ARAC_FAMILY_2"/>
    <property type="match status" value="1"/>
</dbReference>
<dbReference type="Pfam" id="PF12833">
    <property type="entry name" value="HTH_18"/>
    <property type="match status" value="1"/>
</dbReference>
<feature type="domain" description="HTH araC/xylS-type" evidence="5">
    <location>
        <begin position="435"/>
        <end position="534"/>
    </location>
</feature>
<evidence type="ECO:0000256" key="4">
    <source>
        <dbReference type="SAM" id="Phobius"/>
    </source>
</evidence>
<dbReference type="PANTHER" id="PTHR43280:SF29">
    <property type="entry name" value="ARAC-FAMILY TRANSCRIPTIONAL REGULATOR"/>
    <property type="match status" value="1"/>
</dbReference>
<feature type="transmembrane region" description="Helical" evidence="4">
    <location>
        <begin position="322"/>
        <end position="339"/>
    </location>
</feature>
<dbReference type="Proteomes" id="UP000297453">
    <property type="component" value="Unassembled WGS sequence"/>
</dbReference>
<feature type="transmembrane region" description="Helical" evidence="4">
    <location>
        <begin position="298"/>
        <end position="316"/>
    </location>
</feature>
<dbReference type="GO" id="GO:0043565">
    <property type="term" value="F:sequence-specific DNA binding"/>
    <property type="evidence" value="ECO:0007669"/>
    <property type="project" value="InterPro"/>
</dbReference>
<evidence type="ECO:0000313" key="7">
    <source>
        <dbReference type="Proteomes" id="UP000297453"/>
    </source>
</evidence>
<feature type="transmembrane region" description="Helical" evidence="4">
    <location>
        <begin position="203"/>
        <end position="222"/>
    </location>
</feature>
<dbReference type="Pfam" id="PF07696">
    <property type="entry name" value="7TMR-DISMED2"/>
    <property type="match status" value="1"/>
</dbReference>
<proteinExistence type="predicted"/>
<comment type="caution">
    <text evidence="6">The sequence shown here is derived from an EMBL/GenBank/DDBJ whole genome shotgun (WGS) entry which is preliminary data.</text>
</comment>
<dbReference type="AlphaFoldDB" id="A0A4R9G8P4"/>
<dbReference type="RefSeq" id="WP_135586349.1">
    <property type="nucleotide sequence ID" value="NZ_RQEP01000005.1"/>
</dbReference>
<dbReference type="EMBL" id="RQEP01000005">
    <property type="protein sequence ID" value="TGK07964.1"/>
    <property type="molecule type" value="Genomic_DNA"/>
</dbReference>
<evidence type="ECO:0000256" key="1">
    <source>
        <dbReference type="ARBA" id="ARBA00023015"/>
    </source>
</evidence>
<dbReference type="InterPro" id="IPR011622">
    <property type="entry name" value="7TMR_DISM_rcpt_extracell_dom2"/>
</dbReference>
<sequence length="539" mass="62904">MNDAQTKNPKTRSCLLRKIWVSFLFFFLGFPIGLLAKPPEVVEIFAKSPVENLSPKIEYRYLGSKFQHCKPETLKSLDEMEWHHNTSDVVRVPRSPLGNWLRFRIVNLSKESIVRTLSLYWLNVPEAELCSIDSKGNYEAFFSNNETSTLFGSRSLLPHFTIQLPPQEERTYYLFIKTNENINYPISLLSEGDYNTQIQVRSVIFSAICLALLLAVACNIYFYFKTKKLLFIALLVHLLSVGLTLYFLHGREFSSIFKYEYSIFRHSYFLFLGITHFSFYLYLATWSAEESVTIHKSPIFWISSLLGLFYPLIVSFDFWYEHRIWILIANYGFMIYCFGKSHPSLFALKAYDELCYVGVWSVFLIFSIFKTTFHFEFYPYNWLSVYGIIFYFPLLALVASLLAREITNRWAIERNLLKRSHLASLDVKACVETLLRLLKREKIYLKKAIKEEDVAKEMGITVHQLSEIINTEFKTSFPSLLNQYRVEEAKFLLIENPSETTARIGENSGFSSRSAFYLEFKKVTGSNPNTFRKTSSIRS</sequence>
<keyword evidence="2" id="KW-0238">DNA-binding</keyword>
<dbReference type="Gene3D" id="2.60.40.2380">
    <property type="match status" value="1"/>
</dbReference>
<evidence type="ECO:0000256" key="2">
    <source>
        <dbReference type="ARBA" id="ARBA00023125"/>
    </source>
</evidence>
<feature type="transmembrane region" description="Helical" evidence="4">
    <location>
        <begin position="268"/>
        <end position="286"/>
    </location>
</feature>
<keyword evidence="1" id="KW-0805">Transcription regulation</keyword>
<evidence type="ECO:0000259" key="5">
    <source>
        <dbReference type="PROSITE" id="PS01124"/>
    </source>
</evidence>
<dbReference type="InterPro" id="IPR009057">
    <property type="entry name" value="Homeodomain-like_sf"/>
</dbReference>
<keyword evidence="4" id="KW-0812">Transmembrane</keyword>
<feature type="transmembrane region" description="Helical" evidence="4">
    <location>
        <begin position="351"/>
        <end position="369"/>
    </location>
</feature>
<accession>A0A4R9G8P4</accession>
<dbReference type="Gene3D" id="1.10.10.60">
    <property type="entry name" value="Homeodomain-like"/>
    <property type="match status" value="1"/>
</dbReference>
<name>A0A4R9G8P4_9LEPT</name>
<keyword evidence="3" id="KW-0804">Transcription</keyword>
<protein>
    <submittedName>
        <fullName evidence="6">Helix-turn-helix domain-containing protein</fullName>
    </submittedName>
</protein>
<evidence type="ECO:0000256" key="3">
    <source>
        <dbReference type="ARBA" id="ARBA00023163"/>
    </source>
</evidence>
<evidence type="ECO:0000313" key="6">
    <source>
        <dbReference type="EMBL" id="TGK07964.1"/>
    </source>
</evidence>
<dbReference type="OrthoDB" id="342399at2"/>
<gene>
    <name evidence="6" type="ORF">EHO59_07680</name>
</gene>
<feature type="transmembrane region" description="Helical" evidence="4">
    <location>
        <begin position="381"/>
        <end position="403"/>
    </location>
</feature>
<keyword evidence="7" id="KW-1185">Reference proteome</keyword>